<gene>
    <name evidence="1" type="ORF">SVA_3173</name>
</gene>
<proteinExistence type="predicted"/>
<dbReference type="Gene3D" id="3.40.30.10">
    <property type="entry name" value="Glutaredoxin"/>
    <property type="match status" value="1"/>
</dbReference>
<dbReference type="OrthoDB" id="9813770at2"/>
<evidence type="ECO:0000313" key="1">
    <source>
        <dbReference type="EMBL" id="BAU49721.1"/>
    </source>
</evidence>
<sequence length="236" mass="26638">MAVGKPVTIEYFTDVLCVWAYAGQVRIDELKKEFGNEVDLVYRFLPLFAASEERIGRGWRDRGGYAGFGRHVQEIAGAWSHVTVHPRLWLDAVPASSTPAHLFLKAVQLLERRGEIPSEGGSEGAPRSRFPAAAWRMRQVFFEDARNVASREVLEEVARSLNLPSPSIQRLIEDGEAHAAFHLDIEAKERYQVPGSPTLVLNQGRQRLYGNVGYRIIEANVRELLRNPHYGEATWC</sequence>
<dbReference type="InterPro" id="IPR036249">
    <property type="entry name" value="Thioredoxin-like_sf"/>
</dbReference>
<reference evidence="1 2" key="1">
    <citation type="submission" date="2015-08" db="EMBL/GenBank/DDBJ databases">
        <title>Complete genome sequence of Sulfurifustis variabilis.</title>
        <authorList>
            <person name="Miura A."/>
            <person name="Kojima H."/>
            <person name="Fukui M."/>
        </authorList>
    </citation>
    <scope>NUCLEOTIDE SEQUENCE [LARGE SCALE GENOMIC DNA]</scope>
    <source>
        <strain evidence="2">skN76</strain>
    </source>
</reference>
<protein>
    <submittedName>
        <fullName evidence="1">DsbA oxidoreductase</fullName>
    </submittedName>
</protein>
<dbReference type="EMBL" id="AP014936">
    <property type="protein sequence ID" value="BAU49721.1"/>
    <property type="molecule type" value="Genomic_DNA"/>
</dbReference>
<dbReference type="SUPFAM" id="SSF52833">
    <property type="entry name" value="Thioredoxin-like"/>
    <property type="match status" value="1"/>
</dbReference>
<evidence type="ECO:0000313" key="2">
    <source>
        <dbReference type="Proteomes" id="UP000218899"/>
    </source>
</evidence>
<accession>A0A1B4VCT3</accession>
<dbReference type="RefSeq" id="WP_148665515.1">
    <property type="nucleotide sequence ID" value="NZ_AP014936.1"/>
</dbReference>
<organism evidence="1 2">
    <name type="scientific">Sulfurifustis variabilis</name>
    <dbReference type="NCBI Taxonomy" id="1675686"/>
    <lineage>
        <taxon>Bacteria</taxon>
        <taxon>Pseudomonadati</taxon>
        <taxon>Pseudomonadota</taxon>
        <taxon>Gammaproteobacteria</taxon>
        <taxon>Acidiferrobacterales</taxon>
        <taxon>Acidiferrobacteraceae</taxon>
        <taxon>Sulfurifustis</taxon>
    </lineage>
</organism>
<keyword evidence="2" id="KW-1185">Reference proteome</keyword>
<name>A0A1B4VCT3_9GAMM</name>
<dbReference type="KEGG" id="sva:SVA_3173"/>
<dbReference type="Proteomes" id="UP000218899">
    <property type="component" value="Chromosome"/>
</dbReference>
<dbReference type="AlphaFoldDB" id="A0A1B4VCT3"/>